<dbReference type="EMBL" id="CP159872">
    <property type="protein sequence ID" value="XCM79428.1"/>
    <property type="molecule type" value="Genomic_DNA"/>
</dbReference>
<gene>
    <name evidence="2" type="ORF">ABWK59_11050</name>
</gene>
<sequence length="189" mass="18101">MMRRVRPVVASAVGAVVVALAATGCSSDSTPTSSATSVLSAAQSALSAAASAASSVASEAASAASALPSAVASAASGVASEAASARAAASSALASVKGGRDGKGDVTLGSVAPAANGRVQVPVTVVNHDSQGNEYLIQVDFKDTSGNVLDVVVVDVEEVAPGATAQTTAQSNRALTGSVAASVEAALRY</sequence>
<organism evidence="2">
    <name type="scientific">Kitasatospora camelliae</name>
    <dbReference type="NCBI Taxonomy" id="3156397"/>
    <lineage>
        <taxon>Bacteria</taxon>
        <taxon>Bacillati</taxon>
        <taxon>Actinomycetota</taxon>
        <taxon>Actinomycetes</taxon>
        <taxon>Kitasatosporales</taxon>
        <taxon>Streptomycetaceae</taxon>
        <taxon>Kitasatospora</taxon>
    </lineage>
</organism>
<evidence type="ECO:0000256" key="1">
    <source>
        <dbReference type="SAM" id="SignalP"/>
    </source>
</evidence>
<dbReference type="RefSeq" id="WP_354640071.1">
    <property type="nucleotide sequence ID" value="NZ_CP159872.1"/>
</dbReference>
<name>A0AAU8JVW6_9ACTN</name>
<dbReference type="PROSITE" id="PS51257">
    <property type="entry name" value="PROKAR_LIPOPROTEIN"/>
    <property type="match status" value="1"/>
</dbReference>
<dbReference type="AlphaFoldDB" id="A0AAU8JVW6"/>
<accession>A0AAU8JVW6</accession>
<protein>
    <recommendedName>
        <fullName evidence="3">Lipoprotein</fullName>
    </recommendedName>
</protein>
<dbReference type="KEGG" id="kcm:ABWK59_11050"/>
<keyword evidence="1" id="KW-0732">Signal</keyword>
<feature type="chain" id="PRO_5043986555" description="Lipoprotein" evidence="1">
    <location>
        <begin position="22"/>
        <end position="189"/>
    </location>
</feature>
<proteinExistence type="predicted"/>
<evidence type="ECO:0008006" key="3">
    <source>
        <dbReference type="Google" id="ProtNLM"/>
    </source>
</evidence>
<feature type="signal peptide" evidence="1">
    <location>
        <begin position="1"/>
        <end position="21"/>
    </location>
</feature>
<evidence type="ECO:0000313" key="2">
    <source>
        <dbReference type="EMBL" id="XCM79428.1"/>
    </source>
</evidence>
<reference evidence="2" key="1">
    <citation type="submission" date="2024-06" db="EMBL/GenBank/DDBJ databases">
        <title>The genome sequences of Kitasatospora sp. strain HUAS MG31.</title>
        <authorList>
            <person name="Mo P."/>
        </authorList>
    </citation>
    <scope>NUCLEOTIDE SEQUENCE</scope>
    <source>
        <strain evidence="2">HUAS MG31</strain>
    </source>
</reference>